<dbReference type="Gene3D" id="3.40.50.150">
    <property type="entry name" value="Vaccinia Virus protein VP39"/>
    <property type="match status" value="1"/>
</dbReference>
<dbReference type="EC" id="2.1.1.-" evidence="1"/>
<organism evidence="1 2">
    <name type="scientific">Aliikangiella maris</name>
    <dbReference type="NCBI Taxonomy" id="3162458"/>
    <lineage>
        <taxon>Bacteria</taxon>
        <taxon>Pseudomonadati</taxon>
        <taxon>Pseudomonadota</taxon>
        <taxon>Gammaproteobacteria</taxon>
        <taxon>Oceanospirillales</taxon>
        <taxon>Pleioneaceae</taxon>
        <taxon>Aliikangiella</taxon>
    </lineage>
</organism>
<accession>A0ABV2BSP9</accession>
<keyword evidence="1" id="KW-0489">Methyltransferase</keyword>
<dbReference type="EMBL" id="JBEVCJ010000004">
    <property type="protein sequence ID" value="MET1254602.1"/>
    <property type="molecule type" value="Genomic_DNA"/>
</dbReference>
<evidence type="ECO:0000313" key="2">
    <source>
        <dbReference type="Proteomes" id="UP001548189"/>
    </source>
</evidence>
<comment type="caution">
    <text evidence="1">The sequence shown here is derived from an EMBL/GenBank/DDBJ whole genome shotgun (WGS) entry which is preliminary data.</text>
</comment>
<protein>
    <submittedName>
        <fullName evidence="1">Class I SAM-dependent methyltransferase</fullName>
        <ecNumber evidence="1">2.1.1.-</ecNumber>
    </submittedName>
</protein>
<reference evidence="1 2" key="1">
    <citation type="submission" date="2024-06" db="EMBL/GenBank/DDBJ databases">
        <authorList>
            <person name="Li F."/>
        </authorList>
    </citation>
    <scope>NUCLEOTIDE SEQUENCE [LARGE SCALE GENOMIC DNA]</scope>
    <source>
        <strain evidence="1 2">GXAS 311</strain>
    </source>
</reference>
<evidence type="ECO:0000313" key="1">
    <source>
        <dbReference type="EMBL" id="MET1254602.1"/>
    </source>
</evidence>
<sequence>MQQCPLCLSQSMSFYHRDKKRSYFQCTACQLVSVPPAHHLSAVQEKLEYDKHQNSPDDIGYRKFLSRILVPLFEQMRPGSIGLDYGCGPGPTISVMAQEAGLAVSNYDPFFANYPERLTSQYDFITLTEVIEHVSRPAELLPSLNQLLKPKGILAIMTKRVKDLTAFSQWHYKNDPTHINFYSVTTFEWIAQKMNWTLKVIDKDVVFFYQSSVYSPDYQ</sequence>
<proteinExistence type="predicted"/>
<dbReference type="Proteomes" id="UP001548189">
    <property type="component" value="Unassembled WGS sequence"/>
</dbReference>
<gene>
    <name evidence="1" type="ORF">ABVT43_05630</name>
</gene>
<keyword evidence="1" id="KW-0808">Transferase</keyword>
<dbReference type="InterPro" id="IPR029063">
    <property type="entry name" value="SAM-dependent_MTases_sf"/>
</dbReference>
<dbReference type="Pfam" id="PF13489">
    <property type="entry name" value="Methyltransf_23"/>
    <property type="match status" value="1"/>
</dbReference>
<dbReference type="SUPFAM" id="SSF53335">
    <property type="entry name" value="S-adenosyl-L-methionine-dependent methyltransferases"/>
    <property type="match status" value="1"/>
</dbReference>
<name>A0ABV2BSP9_9GAMM</name>
<dbReference type="GO" id="GO:0032259">
    <property type="term" value="P:methylation"/>
    <property type="evidence" value="ECO:0007669"/>
    <property type="project" value="UniProtKB-KW"/>
</dbReference>
<keyword evidence="2" id="KW-1185">Reference proteome</keyword>
<dbReference type="GO" id="GO:0008168">
    <property type="term" value="F:methyltransferase activity"/>
    <property type="evidence" value="ECO:0007669"/>
    <property type="project" value="UniProtKB-KW"/>
</dbReference>